<dbReference type="Pfam" id="PF02466">
    <property type="entry name" value="Tim17"/>
    <property type="match status" value="1"/>
</dbReference>
<dbReference type="Proteomes" id="UP001347796">
    <property type="component" value="Unassembled WGS sequence"/>
</dbReference>
<dbReference type="PANTHER" id="PTHR15460">
    <property type="entry name" value="PEROXISOMAL MEMBRANE PROTEIN 4"/>
    <property type="match status" value="1"/>
</dbReference>
<gene>
    <name evidence="1" type="ORF">SNE40_003310</name>
</gene>
<proteinExistence type="predicted"/>
<accession>A0AAN8Q0R4</accession>
<name>A0AAN8Q0R4_PATCE</name>
<evidence type="ECO:0000313" key="1">
    <source>
        <dbReference type="EMBL" id="KAK6191689.1"/>
    </source>
</evidence>
<evidence type="ECO:0000313" key="2">
    <source>
        <dbReference type="Proteomes" id="UP001347796"/>
    </source>
</evidence>
<reference evidence="1 2" key="1">
    <citation type="submission" date="2024-01" db="EMBL/GenBank/DDBJ databases">
        <title>The genome of the rayed Mediterranean limpet Patella caerulea (Linnaeus, 1758).</title>
        <authorList>
            <person name="Anh-Thu Weber A."/>
            <person name="Halstead-Nussloch G."/>
        </authorList>
    </citation>
    <scope>NUCLEOTIDE SEQUENCE [LARGE SCALE GENOMIC DNA]</scope>
    <source>
        <strain evidence="1">AATW-2023a</strain>
        <tissue evidence="1">Whole specimen</tissue>
    </source>
</reference>
<sequence length="202" mass="23284">MAAVIQTINQFLVSGQYHSILALIKGLRNGIVYGAKVRFPHALVMTFLFKSDSFRNKLITILQATYTHSKNLGLFVLSYKTLTTIMQYVQTQKYQPQSFIAAFCAGYLIFGRYNKVNEQINLYLLSRIIYGLAKLAVKKGYVPKPKKDAFPMFAALVWGIVLWLFEHEKDTLQPSLRSSMTYLYTDSNKWHDLKDFIIHNKP</sequence>
<keyword evidence="2" id="KW-1185">Reference proteome</keyword>
<dbReference type="PIRSF" id="PIRSF013674">
    <property type="entry name" value="PXMP4"/>
    <property type="match status" value="1"/>
</dbReference>
<dbReference type="GO" id="GO:0005778">
    <property type="term" value="C:peroxisomal membrane"/>
    <property type="evidence" value="ECO:0007669"/>
    <property type="project" value="TreeGrafter"/>
</dbReference>
<organism evidence="1 2">
    <name type="scientific">Patella caerulea</name>
    <name type="common">Rayed Mediterranean limpet</name>
    <dbReference type="NCBI Taxonomy" id="87958"/>
    <lineage>
        <taxon>Eukaryota</taxon>
        <taxon>Metazoa</taxon>
        <taxon>Spiralia</taxon>
        <taxon>Lophotrochozoa</taxon>
        <taxon>Mollusca</taxon>
        <taxon>Gastropoda</taxon>
        <taxon>Patellogastropoda</taxon>
        <taxon>Patelloidea</taxon>
        <taxon>Patellidae</taxon>
        <taxon>Patella</taxon>
    </lineage>
</organism>
<dbReference type="PANTHER" id="PTHR15460:SF3">
    <property type="entry name" value="PEROXISOMAL MEMBRANE PROTEIN 4"/>
    <property type="match status" value="1"/>
</dbReference>
<comment type="caution">
    <text evidence="1">The sequence shown here is derived from an EMBL/GenBank/DDBJ whole genome shotgun (WGS) entry which is preliminary data.</text>
</comment>
<evidence type="ECO:0008006" key="3">
    <source>
        <dbReference type="Google" id="ProtNLM"/>
    </source>
</evidence>
<dbReference type="EMBL" id="JAZGQO010000002">
    <property type="protein sequence ID" value="KAK6191689.1"/>
    <property type="molecule type" value="Genomic_DNA"/>
</dbReference>
<protein>
    <recommendedName>
        <fullName evidence="3">Peroxisomal membrane protein 4</fullName>
    </recommendedName>
</protein>
<dbReference type="InterPro" id="IPR019531">
    <property type="entry name" value="Pmp4"/>
</dbReference>
<dbReference type="AlphaFoldDB" id="A0AAN8Q0R4"/>